<dbReference type="Proteomes" id="UP000033434">
    <property type="component" value="Unassembled WGS sequence"/>
</dbReference>
<reference evidence="1 2" key="1">
    <citation type="journal article" date="2015" name="BMC Genomics">
        <title>Genome mining reveals unlocked bioactive potential of marine Gram-negative bacteria.</title>
        <authorList>
            <person name="Machado H."/>
            <person name="Sonnenschein E.C."/>
            <person name="Melchiorsen J."/>
            <person name="Gram L."/>
        </authorList>
    </citation>
    <scope>NUCLEOTIDE SEQUENCE [LARGE SCALE GENOMIC DNA]</scope>
    <source>
        <strain evidence="1 2">S4054</strain>
    </source>
</reference>
<accession>A0A0F6A9H4</accession>
<dbReference type="AlphaFoldDB" id="A0A0F6A9H4"/>
<dbReference type="PATRIC" id="fig|1129367.4.peg.3239"/>
<name>A0A0F6A9H4_9GAMM</name>
<evidence type="ECO:0000313" key="1">
    <source>
        <dbReference type="EMBL" id="KKE82837.1"/>
    </source>
</evidence>
<sequence length="56" mass="6882">MTIFIVCQVYIFRIYCLYFEKKFKNPKFTVDIWHYLSLKSRSSLFWVKLALVLLID</sequence>
<gene>
    <name evidence="1" type="ORF">N479_16325</name>
</gene>
<comment type="caution">
    <text evidence="1">The sequence shown here is derived from an EMBL/GenBank/DDBJ whole genome shotgun (WGS) entry which is preliminary data.</text>
</comment>
<organism evidence="1 2">
    <name type="scientific">Pseudoalteromonas luteoviolacea S4054</name>
    <dbReference type="NCBI Taxonomy" id="1129367"/>
    <lineage>
        <taxon>Bacteria</taxon>
        <taxon>Pseudomonadati</taxon>
        <taxon>Pseudomonadota</taxon>
        <taxon>Gammaproteobacteria</taxon>
        <taxon>Alteromonadales</taxon>
        <taxon>Pseudoalteromonadaceae</taxon>
        <taxon>Pseudoalteromonas</taxon>
    </lineage>
</organism>
<proteinExistence type="predicted"/>
<dbReference type="EMBL" id="AUXW01000156">
    <property type="protein sequence ID" value="KKE82837.1"/>
    <property type="molecule type" value="Genomic_DNA"/>
</dbReference>
<evidence type="ECO:0000313" key="2">
    <source>
        <dbReference type="Proteomes" id="UP000033434"/>
    </source>
</evidence>
<protein>
    <submittedName>
        <fullName evidence="1">Uncharacterized protein</fullName>
    </submittedName>
</protein>